<feature type="signal peptide" evidence="2">
    <location>
        <begin position="1"/>
        <end position="26"/>
    </location>
</feature>
<feature type="compositionally biased region" description="Low complexity" evidence="1">
    <location>
        <begin position="170"/>
        <end position="181"/>
    </location>
</feature>
<accession>A0A9W7Y8V2</accession>
<keyword evidence="2" id="KW-0732">Signal</keyword>
<dbReference type="OrthoDB" id="5557989at2759"/>
<protein>
    <submittedName>
        <fullName evidence="3">Uncharacterized protein</fullName>
    </submittedName>
</protein>
<comment type="caution">
    <text evidence="3">The sequence shown here is derived from an EMBL/GenBank/DDBJ whole genome shotgun (WGS) entry which is preliminary data.</text>
</comment>
<proteinExistence type="predicted"/>
<dbReference type="AlphaFoldDB" id="A0A9W7Y8V2"/>
<feature type="chain" id="PRO_5040802951" evidence="2">
    <location>
        <begin position="27"/>
        <end position="324"/>
    </location>
</feature>
<evidence type="ECO:0000256" key="1">
    <source>
        <dbReference type="SAM" id="MobiDB-lite"/>
    </source>
</evidence>
<feature type="region of interest" description="Disordered" evidence="1">
    <location>
        <begin position="160"/>
        <end position="182"/>
    </location>
</feature>
<name>A0A9W7Y8V2_9FUNG</name>
<gene>
    <name evidence="3" type="ORF">LPJ61_005585</name>
</gene>
<evidence type="ECO:0000313" key="4">
    <source>
        <dbReference type="Proteomes" id="UP001143981"/>
    </source>
</evidence>
<reference evidence="3" key="1">
    <citation type="submission" date="2022-07" db="EMBL/GenBank/DDBJ databases">
        <title>Phylogenomic reconstructions and comparative analyses of Kickxellomycotina fungi.</title>
        <authorList>
            <person name="Reynolds N.K."/>
            <person name="Stajich J.E."/>
            <person name="Barry K."/>
            <person name="Grigoriev I.V."/>
            <person name="Crous P."/>
            <person name="Smith M.E."/>
        </authorList>
    </citation>
    <scope>NUCLEOTIDE SEQUENCE</scope>
    <source>
        <strain evidence="3">BCRC 34381</strain>
    </source>
</reference>
<organism evidence="3 4">
    <name type="scientific">Coemansia biformis</name>
    <dbReference type="NCBI Taxonomy" id="1286918"/>
    <lineage>
        <taxon>Eukaryota</taxon>
        <taxon>Fungi</taxon>
        <taxon>Fungi incertae sedis</taxon>
        <taxon>Zoopagomycota</taxon>
        <taxon>Kickxellomycotina</taxon>
        <taxon>Kickxellomycetes</taxon>
        <taxon>Kickxellales</taxon>
        <taxon>Kickxellaceae</taxon>
        <taxon>Coemansia</taxon>
    </lineage>
</organism>
<dbReference type="SUPFAM" id="SSF55797">
    <property type="entry name" value="PR-1-like"/>
    <property type="match status" value="1"/>
</dbReference>
<evidence type="ECO:0000313" key="3">
    <source>
        <dbReference type="EMBL" id="KAJ1725882.1"/>
    </source>
</evidence>
<dbReference type="Proteomes" id="UP001143981">
    <property type="component" value="Unassembled WGS sequence"/>
</dbReference>
<keyword evidence="4" id="KW-1185">Reference proteome</keyword>
<dbReference type="InterPro" id="IPR035940">
    <property type="entry name" value="CAP_sf"/>
</dbReference>
<feature type="compositionally biased region" description="Polar residues" evidence="1">
    <location>
        <begin position="160"/>
        <end position="169"/>
    </location>
</feature>
<evidence type="ECO:0000256" key="2">
    <source>
        <dbReference type="SAM" id="SignalP"/>
    </source>
</evidence>
<sequence>MRVLALTAAVMALGAMGLGATTPADAKASPASADQGQPQRIVCQINRDRTSRHLSPVFLHRTLSDAAQSLGQRYAAGTLSNGYFDQLVASKIAPLGNGVGSSYKILGTFASDWDYVNSLERSIFDQLFDRTLDAIGVSESSGVYTIVLATGLSQRPSTVETCPSGNTQFSPSGNGSGDNPSTTANGVDLTQFLCAFNSRRAHVNADAFVVHRALASEAEAQAEQMVMLGHYTVDGPRKVDESLYSQGVNVKQLYWIAGDTYRGASNLVELLDATYSNYVMNTTYSVIGVAQKNGFWSVILASLYHSVHAYKPCPLTLDDVDYTS</sequence>
<dbReference type="EMBL" id="JANBOI010001946">
    <property type="protein sequence ID" value="KAJ1725882.1"/>
    <property type="molecule type" value="Genomic_DNA"/>
</dbReference>